<comment type="caution">
    <text evidence="7">The sequence shown here is derived from an EMBL/GenBank/DDBJ whole genome shotgun (WGS) entry which is preliminary data.</text>
</comment>
<dbReference type="GO" id="GO:0071513">
    <property type="term" value="C:phosphopantothenoylcysteine decarboxylase complex"/>
    <property type="evidence" value="ECO:0007669"/>
    <property type="project" value="TreeGrafter"/>
</dbReference>
<dbReference type="InterPro" id="IPR035929">
    <property type="entry name" value="CoaB-like_sf"/>
</dbReference>
<comment type="pathway">
    <text evidence="3 4">Cofactor biosynthesis; coenzyme A biosynthesis; CoA from (R)-pantothenate: step 2/5.</text>
</comment>
<comment type="catalytic activity">
    <reaction evidence="3 4">
        <text>(R)-4'-phosphopantothenate + L-cysteine + CTP = N-[(R)-4-phosphopantothenoyl]-L-cysteine + CMP + diphosphate + H(+)</text>
        <dbReference type="Rhea" id="RHEA:19397"/>
        <dbReference type="ChEBI" id="CHEBI:10986"/>
        <dbReference type="ChEBI" id="CHEBI:15378"/>
        <dbReference type="ChEBI" id="CHEBI:33019"/>
        <dbReference type="ChEBI" id="CHEBI:35235"/>
        <dbReference type="ChEBI" id="CHEBI:37563"/>
        <dbReference type="ChEBI" id="CHEBI:59458"/>
        <dbReference type="ChEBI" id="CHEBI:60377"/>
        <dbReference type="EC" id="6.3.2.5"/>
    </reaction>
</comment>
<dbReference type="GO" id="GO:0046872">
    <property type="term" value="F:metal ion binding"/>
    <property type="evidence" value="ECO:0007669"/>
    <property type="project" value="UniProtKB-KW"/>
</dbReference>
<feature type="binding site" evidence="3">
    <location>
        <position position="338"/>
    </location>
    <ligand>
        <name>CTP</name>
        <dbReference type="ChEBI" id="CHEBI:37563"/>
    </ligand>
</feature>
<dbReference type="PANTHER" id="PTHR14359:SF6">
    <property type="entry name" value="PHOSPHOPANTOTHENOYLCYSTEINE DECARBOXYLASE"/>
    <property type="match status" value="1"/>
</dbReference>
<dbReference type="NCBIfam" id="TIGR00521">
    <property type="entry name" value="coaBC_dfp"/>
    <property type="match status" value="1"/>
</dbReference>
<dbReference type="EMBL" id="AGQV01000002">
    <property type="protein sequence ID" value="EHH68480.1"/>
    <property type="molecule type" value="Genomic_DNA"/>
</dbReference>
<feature type="domain" description="Flavoprotein" evidence="5">
    <location>
        <begin position="3"/>
        <end position="173"/>
    </location>
</feature>
<sequence length="401" mass="42559">MRRVLLIVGGGIAAYRALELVRLLRADGVVVTPVMTEAAKAFVTPLSLEALTSEKVHDALFAPTQESEIGHIALARSTDLVVVCPATADLMARMAHGLADDLATTLLLATTTPILIAPSMNVRMWEHPATQASLTLLKARGVHVVGPDVGAMACGETGPGRLSQPDHIQRVIRDFLNPFRPLRGIRALVTAGPTVEPLDPVRFISNHSSGRQGYAIAGALAARGADVTLVSGPVSLPVPDGVTRLSVTTAQEMLAACEEALPIDLAVCTAAVSDWRAKKVASGKIKKNGDAPPVLELTENPDILASLCRNTRRPALVIGFAAETDDVLENATAKRLRKGCDWLVANDVRNGVFGAASNTVSLIDSHGTEHWPEMDKTDVAEKLVERVEAFFRNDPASPQNG</sequence>
<dbReference type="RefSeq" id="WP_008851397.1">
    <property type="nucleotide sequence ID" value="NZ_AGQV01000002.1"/>
</dbReference>
<dbReference type="InterPro" id="IPR005252">
    <property type="entry name" value="CoaBC"/>
</dbReference>
<dbReference type="SUPFAM" id="SSF102645">
    <property type="entry name" value="CoaB-like"/>
    <property type="match status" value="1"/>
</dbReference>
<dbReference type="InterPro" id="IPR007085">
    <property type="entry name" value="DNA/pantothenate-metab_flavo_C"/>
</dbReference>
<dbReference type="Proteomes" id="UP000004949">
    <property type="component" value="Unassembled WGS sequence"/>
</dbReference>
<comment type="catalytic activity">
    <reaction evidence="3 4">
        <text>N-[(R)-4-phosphopantothenoyl]-L-cysteine + H(+) = (R)-4'-phosphopantetheine + CO2</text>
        <dbReference type="Rhea" id="RHEA:16793"/>
        <dbReference type="ChEBI" id="CHEBI:15378"/>
        <dbReference type="ChEBI" id="CHEBI:16526"/>
        <dbReference type="ChEBI" id="CHEBI:59458"/>
        <dbReference type="ChEBI" id="CHEBI:61723"/>
        <dbReference type="EC" id="4.1.1.36"/>
    </reaction>
</comment>
<comment type="pathway">
    <text evidence="3 4">Cofactor biosynthesis; coenzyme A biosynthesis; CoA from (R)-pantothenate: step 3/5.</text>
</comment>
<evidence type="ECO:0000259" key="6">
    <source>
        <dbReference type="Pfam" id="PF04127"/>
    </source>
</evidence>
<feature type="region of interest" description="Phosphopantothenate--cysteine ligase" evidence="3">
    <location>
        <begin position="187"/>
        <end position="401"/>
    </location>
</feature>
<keyword evidence="3" id="KW-0511">Multifunctional enzyme</keyword>
<feature type="binding site" evidence="3">
    <location>
        <position position="334"/>
    </location>
    <ligand>
        <name>CTP</name>
        <dbReference type="ChEBI" id="CHEBI:37563"/>
    </ligand>
</feature>
<dbReference type="UniPathway" id="UPA00241">
    <property type="reaction ID" value="UER00353"/>
</dbReference>
<feature type="binding site" evidence="3">
    <location>
        <position position="274"/>
    </location>
    <ligand>
        <name>CTP</name>
        <dbReference type="ChEBI" id="CHEBI:37563"/>
    </ligand>
</feature>
<dbReference type="EC" id="4.1.1.36" evidence="3"/>
<dbReference type="InterPro" id="IPR003382">
    <property type="entry name" value="Flavoprotein"/>
</dbReference>
<dbReference type="OrthoDB" id="9802554at2"/>
<dbReference type="STRING" id="1088869.GMO_12500"/>
<evidence type="ECO:0000313" key="7">
    <source>
        <dbReference type="EMBL" id="EHH68480.1"/>
    </source>
</evidence>
<keyword evidence="8" id="KW-1185">Reference proteome</keyword>
<keyword evidence="1 3" id="KW-0210">Decarboxylase</keyword>
<feature type="binding site" evidence="3">
    <location>
        <position position="284"/>
    </location>
    <ligand>
        <name>CTP</name>
        <dbReference type="ChEBI" id="CHEBI:37563"/>
    </ligand>
</feature>
<feature type="domain" description="DNA/pantothenate metabolism flavoprotein C-terminal" evidence="6">
    <location>
        <begin position="182"/>
        <end position="389"/>
    </location>
</feature>
<comment type="function">
    <text evidence="3">Catalyzes two sequential steps in the biosynthesis of coenzyme A. In the first step cysteine is conjugated to 4'-phosphopantothenate to form 4-phosphopantothenoylcysteine. In the second step the latter compound is decarboxylated to form 4'-phosphopantotheine.</text>
</comment>
<dbReference type="Gene3D" id="3.40.50.10300">
    <property type="entry name" value="CoaB-like"/>
    <property type="match status" value="1"/>
</dbReference>
<gene>
    <name evidence="3" type="primary">coaBC</name>
    <name evidence="7" type="ORF">GMO_12500</name>
</gene>
<dbReference type="GO" id="GO:0015937">
    <property type="term" value="P:coenzyme A biosynthetic process"/>
    <property type="evidence" value="ECO:0007669"/>
    <property type="project" value="UniProtKB-UniRule"/>
</dbReference>
<accession>G6XI40</accession>
<evidence type="ECO:0000256" key="2">
    <source>
        <dbReference type="ARBA" id="ARBA00023239"/>
    </source>
</evidence>
<dbReference type="SUPFAM" id="SSF52507">
    <property type="entry name" value="Homo-oligomeric flavin-containing Cys decarboxylases, HFCD"/>
    <property type="match status" value="1"/>
</dbReference>
<organism evidence="7 8">
    <name type="scientific">Gluconobacter morbifer G707</name>
    <dbReference type="NCBI Taxonomy" id="1088869"/>
    <lineage>
        <taxon>Bacteria</taxon>
        <taxon>Pseudomonadati</taxon>
        <taxon>Pseudomonadota</taxon>
        <taxon>Alphaproteobacteria</taxon>
        <taxon>Acetobacterales</taxon>
        <taxon>Acetobacteraceae</taxon>
        <taxon>Gluconobacter</taxon>
    </lineage>
</organism>
<dbReference type="EC" id="6.3.2.5" evidence="3"/>
<comment type="cofactor">
    <cofactor evidence="3">
        <name>FMN</name>
        <dbReference type="ChEBI" id="CHEBI:58210"/>
    </cofactor>
    <text evidence="3">Binds 1 FMN per subunit.</text>
</comment>
<dbReference type="Pfam" id="PF04127">
    <property type="entry name" value="DFP"/>
    <property type="match status" value="1"/>
</dbReference>
<feature type="binding site" evidence="3">
    <location>
        <begin position="301"/>
        <end position="304"/>
    </location>
    <ligand>
        <name>CTP</name>
        <dbReference type="ChEBI" id="CHEBI:37563"/>
    </ligand>
</feature>
<dbReference type="HAMAP" id="MF_02225">
    <property type="entry name" value="CoaBC"/>
    <property type="match status" value="1"/>
</dbReference>
<comment type="cofactor">
    <cofactor evidence="3">
        <name>Mg(2+)</name>
        <dbReference type="ChEBI" id="CHEBI:18420"/>
    </cofactor>
</comment>
<evidence type="ECO:0000256" key="1">
    <source>
        <dbReference type="ARBA" id="ARBA00022793"/>
    </source>
</evidence>
<feature type="active site" description="Proton donor" evidence="3">
    <location>
        <position position="154"/>
    </location>
</feature>
<dbReference type="AlphaFoldDB" id="G6XI40"/>
<dbReference type="GO" id="GO:0015941">
    <property type="term" value="P:pantothenate catabolic process"/>
    <property type="evidence" value="ECO:0007669"/>
    <property type="project" value="InterPro"/>
</dbReference>
<keyword evidence="2 3" id="KW-0456">Lyase</keyword>
<dbReference type="Gene3D" id="3.40.50.1950">
    <property type="entry name" value="Flavin prenyltransferase-like"/>
    <property type="match status" value="1"/>
</dbReference>
<dbReference type="PANTHER" id="PTHR14359">
    <property type="entry name" value="HOMO-OLIGOMERIC FLAVIN CONTAINING CYS DECARBOXYLASE FAMILY"/>
    <property type="match status" value="1"/>
</dbReference>
<dbReference type="eggNOG" id="COG0452">
    <property type="taxonomic scope" value="Bacteria"/>
</dbReference>
<name>G6XI40_9PROT</name>
<dbReference type="GO" id="GO:0010181">
    <property type="term" value="F:FMN binding"/>
    <property type="evidence" value="ECO:0007669"/>
    <property type="project" value="UniProtKB-UniRule"/>
</dbReference>
<evidence type="ECO:0000313" key="8">
    <source>
        <dbReference type="Proteomes" id="UP000004949"/>
    </source>
</evidence>
<comment type="similarity">
    <text evidence="3 4">In the C-terminal section; belongs to the PPC synthetase family.</text>
</comment>
<comment type="caution">
    <text evidence="3">Lacks conserved residue(s) required for the propagation of feature annotation.</text>
</comment>
<evidence type="ECO:0000256" key="4">
    <source>
        <dbReference type="RuleBase" id="RU364078"/>
    </source>
</evidence>
<keyword evidence="3" id="KW-0479">Metal-binding</keyword>
<evidence type="ECO:0000259" key="5">
    <source>
        <dbReference type="Pfam" id="PF02441"/>
    </source>
</evidence>
<reference evidence="7 8" key="1">
    <citation type="submission" date="2011-10" db="EMBL/GenBank/DDBJ databases">
        <title>Genome sequence of Gluconobacter morbifer G707, isolated from Drosophila gut.</title>
        <authorList>
            <person name="Lee W.-J."/>
            <person name="Kim E.-K."/>
        </authorList>
    </citation>
    <scope>NUCLEOTIDE SEQUENCE [LARGE SCALE GENOMIC DNA]</scope>
    <source>
        <strain evidence="7 8">G707</strain>
    </source>
</reference>
<keyword evidence="3" id="KW-0460">Magnesium</keyword>
<keyword evidence="3 4" id="KW-0436">Ligase</keyword>
<comment type="function">
    <text evidence="4">Catalyzes two steps in the biosynthesis of coenzyme A. In the first step cysteine is conjugated to 4'-phosphopantothenate to form 4-phosphopantothenoylcysteine, in the latter compound is decarboxylated to form 4'-phosphopantotheine.</text>
</comment>
<dbReference type="GO" id="GO:0004633">
    <property type="term" value="F:phosphopantothenoylcysteine decarboxylase activity"/>
    <property type="evidence" value="ECO:0007669"/>
    <property type="project" value="UniProtKB-UniRule"/>
</dbReference>
<dbReference type="Pfam" id="PF02441">
    <property type="entry name" value="Flavoprotein"/>
    <property type="match status" value="1"/>
</dbReference>
<dbReference type="PATRIC" id="fig|1088869.3.peg.1254"/>
<protein>
    <recommendedName>
        <fullName evidence="3">Coenzyme A biosynthesis bifunctional protein CoaBC</fullName>
    </recommendedName>
    <alternativeName>
        <fullName evidence="3">DNA/pantothenate metabolism flavoprotein</fullName>
    </alternativeName>
    <alternativeName>
        <fullName evidence="3">Phosphopantothenoylcysteine synthetase/decarboxylase</fullName>
        <shortName evidence="3">PPCS-PPCDC</shortName>
    </alternativeName>
    <domain>
        <recommendedName>
            <fullName evidence="3">Phosphopantothenoylcysteine decarboxylase</fullName>
            <shortName evidence="3">PPC decarboxylase</shortName>
            <shortName evidence="3">PPC-DC</shortName>
            <ecNumber evidence="3">4.1.1.36</ecNumber>
        </recommendedName>
        <alternativeName>
            <fullName evidence="3">CoaC</fullName>
        </alternativeName>
    </domain>
    <domain>
        <recommendedName>
            <fullName evidence="3">Phosphopantothenate--cysteine ligase</fullName>
            <ecNumber evidence="3">6.3.2.5</ecNumber>
        </recommendedName>
        <alternativeName>
            <fullName evidence="3">CoaB</fullName>
        </alternativeName>
        <alternativeName>
            <fullName evidence="3">Phosphopantothenoylcysteine synthetase</fullName>
            <shortName evidence="3">PPC synthetase</shortName>
            <shortName evidence="3">PPC-S</shortName>
        </alternativeName>
    </domain>
</protein>
<feature type="region of interest" description="Phosphopantothenoylcysteine decarboxylase" evidence="3">
    <location>
        <begin position="1"/>
        <end position="186"/>
    </location>
</feature>
<comment type="similarity">
    <text evidence="3 4">In the N-terminal section; belongs to the HFCD (homo-oligomeric flavin containing Cys decarboxylase) superfamily.</text>
</comment>
<dbReference type="InterPro" id="IPR036551">
    <property type="entry name" value="Flavin_trans-like"/>
</dbReference>
<keyword evidence="3 4" id="KW-0285">Flavoprotein</keyword>
<proteinExistence type="inferred from homology"/>
<keyword evidence="3 4" id="KW-0288">FMN</keyword>
<dbReference type="GO" id="GO:0004632">
    <property type="term" value="F:phosphopantothenate--cysteine ligase activity"/>
    <property type="evidence" value="ECO:0007669"/>
    <property type="project" value="UniProtKB-UniRule"/>
</dbReference>
<evidence type="ECO:0000256" key="3">
    <source>
        <dbReference type="HAMAP-Rule" id="MF_02225"/>
    </source>
</evidence>
<feature type="binding site" evidence="3">
    <location>
        <position position="320"/>
    </location>
    <ligand>
        <name>CTP</name>
        <dbReference type="ChEBI" id="CHEBI:37563"/>
    </ligand>
</feature>